<keyword evidence="2" id="KW-1185">Reference proteome</keyword>
<dbReference type="AlphaFoldDB" id="A0A9K3HLR0"/>
<dbReference type="Proteomes" id="UP000215914">
    <property type="component" value="Unassembled WGS sequence"/>
</dbReference>
<dbReference type="EMBL" id="MNCJ02000326">
    <property type="protein sequence ID" value="KAF5780551.1"/>
    <property type="molecule type" value="Genomic_DNA"/>
</dbReference>
<reference evidence="1" key="1">
    <citation type="journal article" date="2017" name="Nature">
        <title>The sunflower genome provides insights into oil metabolism, flowering and Asterid evolution.</title>
        <authorList>
            <person name="Badouin H."/>
            <person name="Gouzy J."/>
            <person name="Grassa C.J."/>
            <person name="Murat F."/>
            <person name="Staton S.E."/>
            <person name="Cottret L."/>
            <person name="Lelandais-Briere C."/>
            <person name="Owens G.L."/>
            <person name="Carrere S."/>
            <person name="Mayjonade B."/>
            <person name="Legrand L."/>
            <person name="Gill N."/>
            <person name="Kane N.C."/>
            <person name="Bowers J.E."/>
            <person name="Hubner S."/>
            <person name="Bellec A."/>
            <person name="Berard A."/>
            <person name="Berges H."/>
            <person name="Blanchet N."/>
            <person name="Boniface M.C."/>
            <person name="Brunel D."/>
            <person name="Catrice O."/>
            <person name="Chaidir N."/>
            <person name="Claudel C."/>
            <person name="Donnadieu C."/>
            <person name="Faraut T."/>
            <person name="Fievet G."/>
            <person name="Helmstetter N."/>
            <person name="King M."/>
            <person name="Knapp S.J."/>
            <person name="Lai Z."/>
            <person name="Le Paslier M.C."/>
            <person name="Lippi Y."/>
            <person name="Lorenzon L."/>
            <person name="Mandel J.R."/>
            <person name="Marage G."/>
            <person name="Marchand G."/>
            <person name="Marquand E."/>
            <person name="Bret-Mestries E."/>
            <person name="Morien E."/>
            <person name="Nambeesan S."/>
            <person name="Nguyen T."/>
            <person name="Pegot-Espagnet P."/>
            <person name="Pouilly N."/>
            <person name="Raftis F."/>
            <person name="Sallet E."/>
            <person name="Schiex T."/>
            <person name="Thomas J."/>
            <person name="Vandecasteele C."/>
            <person name="Vares D."/>
            <person name="Vear F."/>
            <person name="Vautrin S."/>
            <person name="Crespi M."/>
            <person name="Mangin B."/>
            <person name="Burke J.M."/>
            <person name="Salse J."/>
            <person name="Munos S."/>
            <person name="Vincourt P."/>
            <person name="Rieseberg L.H."/>
            <person name="Langlade N.B."/>
        </authorList>
    </citation>
    <scope>NUCLEOTIDE SEQUENCE</scope>
    <source>
        <tissue evidence="1">Leaves</tissue>
    </source>
</reference>
<protein>
    <submittedName>
        <fullName evidence="1">Uncharacterized protein</fullName>
    </submittedName>
</protein>
<reference evidence="1" key="2">
    <citation type="submission" date="2020-06" db="EMBL/GenBank/DDBJ databases">
        <title>Helianthus annuus Genome sequencing and assembly Release 2.</title>
        <authorList>
            <person name="Gouzy J."/>
            <person name="Langlade N."/>
            <person name="Munos S."/>
        </authorList>
    </citation>
    <scope>NUCLEOTIDE SEQUENCE</scope>
    <source>
        <tissue evidence="1">Leaves</tissue>
    </source>
</reference>
<gene>
    <name evidence="1" type="ORF">HanXRQr2_Chr11g0473151</name>
</gene>
<organism evidence="1 2">
    <name type="scientific">Helianthus annuus</name>
    <name type="common">Common sunflower</name>
    <dbReference type="NCBI Taxonomy" id="4232"/>
    <lineage>
        <taxon>Eukaryota</taxon>
        <taxon>Viridiplantae</taxon>
        <taxon>Streptophyta</taxon>
        <taxon>Embryophyta</taxon>
        <taxon>Tracheophyta</taxon>
        <taxon>Spermatophyta</taxon>
        <taxon>Magnoliopsida</taxon>
        <taxon>eudicotyledons</taxon>
        <taxon>Gunneridae</taxon>
        <taxon>Pentapetalae</taxon>
        <taxon>asterids</taxon>
        <taxon>campanulids</taxon>
        <taxon>Asterales</taxon>
        <taxon>Asteraceae</taxon>
        <taxon>Asteroideae</taxon>
        <taxon>Heliantheae alliance</taxon>
        <taxon>Heliantheae</taxon>
        <taxon>Helianthus</taxon>
    </lineage>
</organism>
<evidence type="ECO:0000313" key="2">
    <source>
        <dbReference type="Proteomes" id="UP000215914"/>
    </source>
</evidence>
<dbReference type="Gramene" id="mRNA:HanXRQr2_Chr11g0473151">
    <property type="protein sequence ID" value="CDS:HanXRQr2_Chr11g0473151.1"/>
    <property type="gene ID" value="HanXRQr2_Chr11g0473151"/>
</dbReference>
<comment type="caution">
    <text evidence="1">The sequence shown here is derived from an EMBL/GenBank/DDBJ whole genome shotgun (WGS) entry which is preliminary data.</text>
</comment>
<evidence type="ECO:0000313" key="1">
    <source>
        <dbReference type="EMBL" id="KAF5780551.1"/>
    </source>
</evidence>
<accession>A0A9K3HLR0</accession>
<sequence>MPFANFPERKSLNMADYSTCGVRCHSGANKPPQNNQTCRFELGAPPSLKINQSRTGYAIFFPKLIRLIIYLRSTL</sequence>
<name>A0A9K3HLR0_HELAN</name>
<proteinExistence type="predicted"/>